<dbReference type="AlphaFoldDB" id="A0A6J3MIX5"/>
<evidence type="ECO:0000313" key="3">
    <source>
        <dbReference type="RefSeq" id="XP_033463903.1"/>
    </source>
</evidence>
<evidence type="ECO:0000256" key="1">
    <source>
        <dbReference type="SAM" id="MobiDB-lite"/>
    </source>
</evidence>
<sequence>MALHQEELINLTATEALAISEDEVVRLLERNVSPHGGFVLSGISGIESMSKESRDALAKKFRSAATRIPFASMYSMDSAKLHSRLVQIADAQVNNHSTYQCKQVLLDSPETTPPPELPYTRSEEECRRTLYRRGGRPMRSLHRRSCLVPFAEASSMSMQLNRWTDFRQAQWDHRGSREESIAVFREREKEKWEQHGYLEMTRDASFEHNILKEWRPASTRHRCLSRWSEEVQRSSEMWDLGREVELQEDPRQQSSSADWREYLAYEQDHLEKLCNDVAGSAQRLQVQMKLLQDQLHSRTTQSSQNDSVRLIYETAEELIRRATQNMSAQQDWSRQLCLVECIVQEARQDLIPPRVEYSSAHSHPTARTDNTLAPTKLPRKRRRDDHVGAQSCAPPGKKTRVRAQPSSLGLRRSCRLKEKRNVSSKQ</sequence>
<dbReference type="OrthoDB" id="5419928at2759"/>
<dbReference type="Proteomes" id="UP000504637">
    <property type="component" value="Unplaced"/>
</dbReference>
<organism evidence="3">
    <name type="scientific">Dissoconium aciculare CBS 342.82</name>
    <dbReference type="NCBI Taxonomy" id="1314786"/>
    <lineage>
        <taxon>Eukaryota</taxon>
        <taxon>Fungi</taxon>
        <taxon>Dikarya</taxon>
        <taxon>Ascomycota</taxon>
        <taxon>Pezizomycotina</taxon>
        <taxon>Dothideomycetes</taxon>
        <taxon>Dothideomycetidae</taxon>
        <taxon>Mycosphaerellales</taxon>
        <taxon>Dissoconiaceae</taxon>
        <taxon>Dissoconium</taxon>
    </lineage>
</organism>
<feature type="region of interest" description="Disordered" evidence="1">
    <location>
        <begin position="354"/>
        <end position="426"/>
    </location>
</feature>
<keyword evidence="2" id="KW-1185">Reference proteome</keyword>
<reference evidence="3" key="3">
    <citation type="submission" date="2025-08" db="UniProtKB">
        <authorList>
            <consortium name="RefSeq"/>
        </authorList>
    </citation>
    <scope>IDENTIFICATION</scope>
    <source>
        <strain evidence="3">CBS 342.82</strain>
    </source>
</reference>
<dbReference type="RefSeq" id="XP_033463903.1">
    <property type="nucleotide sequence ID" value="XM_033608296.1"/>
</dbReference>
<proteinExistence type="predicted"/>
<protein>
    <submittedName>
        <fullName evidence="3">Uncharacterized protein</fullName>
    </submittedName>
</protein>
<feature type="compositionally biased region" description="Basic and acidic residues" evidence="1">
    <location>
        <begin position="415"/>
        <end position="426"/>
    </location>
</feature>
<accession>A0A6J3MIX5</accession>
<reference evidence="3" key="2">
    <citation type="submission" date="2020-04" db="EMBL/GenBank/DDBJ databases">
        <authorList>
            <consortium name="NCBI Genome Project"/>
        </authorList>
    </citation>
    <scope>NUCLEOTIDE SEQUENCE</scope>
    <source>
        <strain evidence="3">CBS 342.82</strain>
    </source>
</reference>
<evidence type="ECO:0000313" key="2">
    <source>
        <dbReference type="Proteomes" id="UP000504637"/>
    </source>
</evidence>
<gene>
    <name evidence="3" type="ORF">K489DRAFT_427324</name>
</gene>
<dbReference type="GeneID" id="54366096"/>
<name>A0A6J3MIX5_9PEZI</name>
<reference evidence="3" key="1">
    <citation type="submission" date="2020-01" db="EMBL/GenBank/DDBJ databases">
        <authorList>
            <consortium name="DOE Joint Genome Institute"/>
            <person name="Haridas S."/>
            <person name="Albert R."/>
            <person name="Binder M."/>
            <person name="Bloem J."/>
            <person name="Labutti K."/>
            <person name="Salamov A."/>
            <person name="Andreopoulos B."/>
            <person name="Baker S.E."/>
            <person name="Barry K."/>
            <person name="Bills G."/>
            <person name="Bluhm B.H."/>
            <person name="Cannon C."/>
            <person name="Castanera R."/>
            <person name="Culley D.E."/>
            <person name="Daum C."/>
            <person name="Ezra D."/>
            <person name="Gonzalez J.B."/>
            <person name="Henrissat B."/>
            <person name="Kuo A."/>
            <person name="Liang C."/>
            <person name="Lipzen A."/>
            <person name="Lutzoni F."/>
            <person name="Magnuson J."/>
            <person name="Mondo S."/>
            <person name="Nolan M."/>
            <person name="Ohm R."/>
            <person name="Pangilinan J."/>
            <person name="Park H.-J."/>
            <person name="Ramirez L."/>
            <person name="Alfaro M."/>
            <person name="Sun H."/>
            <person name="Tritt A."/>
            <person name="Yoshinaga Y."/>
            <person name="Zwiers L.-H."/>
            <person name="Turgeon B.G."/>
            <person name="Goodwin S.B."/>
            <person name="Spatafora J.W."/>
            <person name="Crous P.W."/>
            <person name="Grigoriev I.V."/>
        </authorList>
    </citation>
    <scope>NUCLEOTIDE SEQUENCE</scope>
    <source>
        <strain evidence="3">CBS 342.82</strain>
    </source>
</reference>
<feature type="compositionally biased region" description="Polar residues" evidence="1">
    <location>
        <begin position="359"/>
        <end position="373"/>
    </location>
</feature>